<keyword evidence="3" id="KW-0540">Nuclease</keyword>
<dbReference type="AlphaFoldDB" id="A0A9D1VPU2"/>
<reference evidence="7" key="2">
    <citation type="submission" date="2021-04" db="EMBL/GenBank/DDBJ databases">
        <authorList>
            <person name="Gilroy R."/>
        </authorList>
    </citation>
    <scope>NUCLEOTIDE SEQUENCE</scope>
    <source>
        <strain evidence="7">ChiHjej12B11-16260</strain>
    </source>
</reference>
<evidence type="ECO:0000256" key="1">
    <source>
        <dbReference type="ARBA" id="ARBA00009998"/>
    </source>
</evidence>
<dbReference type="Proteomes" id="UP000824246">
    <property type="component" value="Unassembled WGS sequence"/>
</dbReference>
<evidence type="ECO:0000256" key="5">
    <source>
        <dbReference type="ARBA" id="ARBA00022839"/>
    </source>
</evidence>
<organism evidence="7 8">
    <name type="scientific">Candidatus Barnesiella excrementipullorum</name>
    <dbReference type="NCBI Taxonomy" id="2838479"/>
    <lineage>
        <taxon>Bacteria</taxon>
        <taxon>Pseudomonadati</taxon>
        <taxon>Bacteroidota</taxon>
        <taxon>Bacteroidia</taxon>
        <taxon>Bacteroidales</taxon>
        <taxon>Barnesiellaceae</taxon>
        <taxon>Barnesiella</taxon>
    </lineage>
</organism>
<accession>A0A9D1VPU2</accession>
<dbReference type="InterPro" id="IPR003761">
    <property type="entry name" value="Exonuc_VII_S"/>
</dbReference>
<reference evidence="7" key="1">
    <citation type="journal article" date="2021" name="PeerJ">
        <title>Extensive microbial diversity within the chicken gut microbiome revealed by metagenomics and culture.</title>
        <authorList>
            <person name="Gilroy R."/>
            <person name="Ravi A."/>
            <person name="Getino M."/>
            <person name="Pursley I."/>
            <person name="Horton D.L."/>
            <person name="Alikhan N.F."/>
            <person name="Baker D."/>
            <person name="Gharbi K."/>
            <person name="Hall N."/>
            <person name="Watson M."/>
            <person name="Adriaenssens E.M."/>
            <person name="Foster-Nyarko E."/>
            <person name="Jarju S."/>
            <person name="Secka A."/>
            <person name="Antonio M."/>
            <person name="Oren A."/>
            <person name="Chaudhuri R.R."/>
            <person name="La Ragione R."/>
            <person name="Hildebrand F."/>
            <person name="Pallen M.J."/>
        </authorList>
    </citation>
    <scope>NUCLEOTIDE SEQUENCE</scope>
    <source>
        <strain evidence="7">ChiHjej12B11-16260</strain>
    </source>
</reference>
<dbReference type="NCBIfam" id="TIGR01280">
    <property type="entry name" value="xseB"/>
    <property type="match status" value="1"/>
</dbReference>
<protein>
    <recommendedName>
        <fullName evidence="6">Exodeoxyribonuclease VII small subunit</fullName>
        <ecNumber evidence="6">3.1.11.6</ecNumber>
    </recommendedName>
</protein>
<keyword evidence="2" id="KW-0963">Cytoplasm</keyword>
<comment type="caution">
    <text evidence="7">The sequence shown here is derived from an EMBL/GenBank/DDBJ whole genome shotgun (WGS) entry which is preliminary data.</text>
</comment>
<dbReference type="EC" id="3.1.11.6" evidence="6"/>
<evidence type="ECO:0000313" key="7">
    <source>
        <dbReference type="EMBL" id="HIX44644.1"/>
    </source>
</evidence>
<dbReference type="SUPFAM" id="SSF116842">
    <property type="entry name" value="XseB-like"/>
    <property type="match status" value="1"/>
</dbReference>
<dbReference type="GO" id="GO:0008855">
    <property type="term" value="F:exodeoxyribonuclease VII activity"/>
    <property type="evidence" value="ECO:0007669"/>
    <property type="project" value="UniProtKB-UniRule"/>
</dbReference>
<dbReference type="Gene3D" id="1.10.287.1040">
    <property type="entry name" value="Exonuclease VII, small subunit"/>
    <property type="match status" value="1"/>
</dbReference>
<name>A0A9D1VPU2_9BACT</name>
<evidence type="ECO:0000256" key="2">
    <source>
        <dbReference type="ARBA" id="ARBA00022490"/>
    </source>
</evidence>
<evidence type="ECO:0000313" key="8">
    <source>
        <dbReference type="Proteomes" id="UP000824246"/>
    </source>
</evidence>
<dbReference type="Pfam" id="PF02609">
    <property type="entry name" value="Exonuc_VII_S"/>
    <property type="match status" value="1"/>
</dbReference>
<dbReference type="InterPro" id="IPR037004">
    <property type="entry name" value="Exonuc_VII_ssu_sf"/>
</dbReference>
<sequence length="76" mass="8736">MTAETENTSSDNLSYTQAIAELEQLVARLQNPQCEIDKLREYTARALQLIQYCKTKLSETDNDLKKLLEELSQDNL</sequence>
<keyword evidence="5" id="KW-0269">Exonuclease</keyword>
<evidence type="ECO:0000256" key="6">
    <source>
        <dbReference type="NCBIfam" id="TIGR01280"/>
    </source>
</evidence>
<gene>
    <name evidence="7" type="primary">xseB</name>
    <name evidence="7" type="ORF">H9982_00310</name>
</gene>
<comment type="similarity">
    <text evidence="1">Belongs to the XseB family.</text>
</comment>
<keyword evidence="4 7" id="KW-0378">Hydrolase</keyword>
<dbReference type="EMBL" id="DXFB01000007">
    <property type="protein sequence ID" value="HIX44644.1"/>
    <property type="molecule type" value="Genomic_DNA"/>
</dbReference>
<dbReference type="GO" id="GO:0006308">
    <property type="term" value="P:DNA catabolic process"/>
    <property type="evidence" value="ECO:0007669"/>
    <property type="project" value="UniProtKB-UniRule"/>
</dbReference>
<evidence type="ECO:0000256" key="4">
    <source>
        <dbReference type="ARBA" id="ARBA00022801"/>
    </source>
</evidence>
<proteinExistence type="inferred from homology"/>
<dbReference type="GO" id="GO:0009318">
    <property type="term" value="C:exodeoxyribonuclease VII complex"/>
    <property type="evidence" value="ECO:0007669"/>
    <property type="project" value="UniProtKB-UniRule"/>
</dbReference>
<evidence type="ECO:0000256" key="3">
    <source>
        <dbReference type="ARBA" id="ARBA00022722"/>
    </source>
</evidence>